<dbReference type="Proteomes" id="UP001246473">
    <property type="component" value="Unassembled WGS sequence"/>
</dbReference>
<dbReference type="EMBL" id="JANSLM010000008">
    <property type="protein sequence ID" value="MDT8840096.1"/>
    <property type="molecule type" value="Genomic_DNA"/>
</dbReference>
<sequence>MRNGYHAAVRQLMSPVLPDEYADFVKARLGQCSVSTQRLVLALPFGNGNGNGDVGRVHLCQEKQKELGIEDEACAKPRRCRFFSDTSNSTGVT</sequence>
<reference evidence="1" key="1">
    <citation type="submission" date="2022-08" db="EMBL/GenBank/DDBJ databases">
        <authorList>
            <person name="Kim S.-J."/>
        </authorList>
    </citation>
    <scope>NUCLEOTIDE SEQUENCE</scope>
    <source>
        <strain evidence="1">KJ</strain>
    </source>
</reference>
<evidence type="ECO:0000313" key="1">
    <source>
        <dbReference type="EMBL" id="MDT8840096.1"/>
    </source>
</evidence>
<proteinExistence type="predicted"/>
<dbReference type="RefSeq" id="WP_315696983.1">
    <property type="nucleotide sequence ID" value="NZ_JANSLM010000008.1"/>
</dbReference>
<comment type="caution">
    <text evidence="1">The sequence shown here is derived from an EMBL/GenBank/DDBJ whole genome shotgun (WGS) entry which is preliminary data.</text>
</comment>
<dbReference type="AlphaFoldDB" id="A0AAP5QAV7"/>
<gene>
    <name evidence="1" type="ORF">ParKJ_21975</name>
</gene>
<protein>
    <submittedName>
        <fullName evidence="1">Uncharacterized protein</fullName>
    </submittedName>
</protein>
<accession>A0AAP5QAV7</accession>
<name>A0AAP5QAV7_9BURK</name>
<organism evidence="1 2">
    <name type="scientific">Paraburkholderia fungorum</name>
    <dbReference type="NCBI Taxonomy" id="134537"/>
    <lineage>
        <taxon>Bacteria</taxon>
        <taxon>Pseudomonadati</taxon>
        <taxon>Pseudomonadota</taxon>
        <taxon>Betaproteobacteria</taxon>
        <taxon>Burkholderiales</taxon>
        <taxon>Burkholderiaceae</taxon>
        <taxon>Paraburkholderia</taxon>
    </lineage>
</organism>
<evidence type="ECO:0000313" key="2">
    <source>
        <dbReference type="Proteomes" id="UP001246473"/>
    </source>
</evidence>